<protein>
    <recommendedName>
        <fullName evidence="1">SAF domain-containing protein</fullName>
    </recommendedName>
</protein>
<dbReference type="STRING" id="52689.AKG39_10590"/>
<dbReference type="InterPro" id="IPR031571">
    <property type="entry name" value="RcpC_dom"/>
</dbReference>
<evidence type="ECO:0000259" key="1">
    <source>
        <dbReference type="SMART" id="SM00858"/>
    </source>
</evidence>
<proteinExistence type="predicted"/>
<reference evidence="3" key="1">
    <citation type="submission" date="2015-07" db="EMBL/GenBank/DDBJ databases">
        <title>Draft genome sequence of Acetobacterium bakii DSM 8293, a potential psychrophilic chemical producer through syngas fermentation.</title>
        <authorList>
            <person name="Song Y."/>
            <person name="Hwang S."/>
            <person name="Cho B.-K."/>
        </authorList>
    </citation>
    <scope>NUCLEOTIDE SEQUENCE [LARGE SCALE GENOMIC DNA]</scope>
    <source>
        <strain evidence="3">DSM 8239</strain>
    </source>
</reference>
<name>A0A0L6TZF9_9FIRM</name>
<evidence type="ECO:0000313" key="3">
    <source>
        <dbReference type="Proteomes" id="UP000036873"/>
    </source>
</evidence>
<organism evidence="2 3">
    <name type="scientific">Acetobacterium bakii</name>
    <dbReference type="NCBI Taxonomy" id="52689"/>
    <lineage>
        <taxon>Bacteria</taxon>
        <taxon>Bacillati</taxon>
        <taxon>Bacillota</taxon>
        <taxon>Clostridia</taxon>
        <taxon>Eubacteriales</taxon>
        <taxon>Eubacteriaceae</taxon>
        <taxon>Acetobacterium</taxon>
    </lineage>
</organism>
<evidence type="ECO:0000313" key="2">
    <source>
        <dbReference type="EMBL" id="KNZ41638.1"/>
    </source>
</evidence>
<dbReference type="SMART" id="SM00858">
    <property type="entry name" value="SAF"/>
    <property type="match status" value="1"/>
</dbReference>
<dbReference type="InterPro" id="IPR013974">
    <property type="entry name" value="SAF"/>
</dbReference>
<keyword evidence="3" id="KW-1185">Reference proteome</keyword>
<gene>
    <name evidence="2" type="ORF">AKG39_10590</name>
</gene>
<dbReference type="AlphaFoldDB" id="A0A0L6TZF9"/>
<dbReference type="Gene3D" id="3.90.1210.10">
    <property type="entry name" value="Antifreeze-like/N-acetylneuraminic acid synthase C-terminal domain"/>
    <property type="match status" value="1"/>
</dbReference>
<dbReference type="Pfam" id="PF08666">
    <property type="entry name" value="SAF"/>
    <property type="match status" value="1"/>
</dbReference>
<sequence>MKKLILIALVVSVILGFGVYSFAIDLEYRFNAETVSIVVALEKIPKSTIIQPNMITVKQFPAEALHELATGNPEDIIGRITLESIEANEPILSTRLIDSSQDNNGLSFSIPQDYRAITIQTDEVSGVAGYINIGDRVDILAVILSGTAVVSQTVEEYLEVVQVSANNSDDAEGQGTAVTVLVPDHDVLKVTYALSEGKYRLALRSVVDSAIDNPTSYSQ</sequence>
<dbReference type="Pfam" id="PF16976">
    <property type="entry name" value="RcpC"/>
    <property type="match status" value="1"/>
</dbReference>
<dbReference type="InterPro" id="IPR017592">
    <property type="entry name" value="Pilus_assmbl_Flp-typ_CpaB"/>
</dbReference>
<comment type="caution">
    <text evidence="2">The sequence shown here is derived from an EMBL/GenBank/DDBJ whole genome shotgun (WGS) entry which is preliminary data.</text>
</comment>
<dbReference type="Proteomes" id="UP000036873">
    <property type="component" value="Unassembled WGS sequence"/>
</dbReference>
<dbReference type="CDD" id="cd11614">
    <property type="entry name" value="SAF_CpaB_FlgA_like"/>
    <property type="match status" value="1"/>
</dbReference>
<dbReference type="NCBIfam" id="TIGR03177">
    <property type="entry name" value="pilus_cpaB"/>
    <property type="match status" value="1"/>
</dbReference>
<accession>A0A0L6TZF9</accession>
<feature type="domain" description="SAF" evidence="1">
    <location>
        <begin position="35"/>
        <end position="97"/>
    </location>
</feature>
<dbReference type="EMBL" id="LGYO01000026">
    <property type="protein sequence ID" value="KNZ41638.1"/>
    <property type="molecule type" value="Genomic_DNA"/>
</dbReference>
<dbReference type="RefSeq" id="WP_050740368.1">
    <property type="nucleotide sequence ID" value="NZ_LGYO01000026.1"/>
</dbReference>
<dbReference type="OrthoDB" id="163768at2"/>